<gene>
    <name evidence="2" type="ORF">Acr_20g0001140</name>
</gene>
<name>A0A7J0GBW7_9ERIC</name>
<evidence type="ECO:0000256" key="1">
    <source>
        <dbReference type="SAM" id="MobiDB-lite"/>
    </source>
</evidence>
<dbReference type="AlphaFoldDB" id="A0A7J0GBW7"/>
<proteinExistence type="predicted"/>
<evidence type="ECO:0000313" key="2">
    <source>
        <dbReference type="EMBL" id="GFZ08306.1"/>
    </source>
</evidence>
<feature type="region of interest" description="Disordered" evidence="1">
    <location>
        <begin position="26"/>
        <end position="54"/>
    </location>
</feature>
<protein>
    <submittedName>
        <fullName evidence="2">Chromatin remodeling factor CHD3</fullName>
    </submittedName>
</protein>
<dbReference type="OrthoDB" id="5857104at2759"/>
<sequence>MVCVEDGDLAGLEDVSFAREDDTYEAELTDGETASSGIPAGRRPYKKKARVNSAEPLPLMEGEADHLEYWD</sequence>
<accession>A0A7J0GBW7</accession>
<reference evidence="2 3" key="1">
    <citation type="submission" date="2019-07" db="EMBL/GenBank/DDBJ databases">
        <title>De Novo Assembly of kiwifruit Actinidia rufa.</title>
        <authorList>
            <person name="Sugita-Konishi S."/>
            <person name="Sato K."/>
            <person name="Mori E."/>
            <person name="Abe Y."/>
            <person name="Kisaki G."/>
            <person name="Hamano K."/>
            <person name="Suezawa K."/>
            <person name="Otani M."/>
            <person name="Fukuda T."/>
            <person name="Manabe T."/>
            <person name="Gomi K."/>
            <person name="Tabuchi M."/>
            <person name="Akimitsu K."/>
            <person name="Kataoka I."/>
        </authorList>
    </citation>
    <scope>NUCLEOTIDE SEQUENCE [LARGE SCALE GENOMIC DNA]</scope>
    <source>
        <strain evidence="3">cv. Fuchu</strain>
    </source>
</reference>
<dbReference type="EMBL" id="BJWL01000020">
    <property type="protein sequence ID" value="GFZ08306.1"/>
    <property type="molecule type" value="Genomic_DNA"/>
</dbReference>
<dbReference type="Proteomes" id="UP000585474">
    <property type="component" value="Unassembled WGS sequence"/>
</dbReference>
<comment type="caution">
    <text evidence="2">The sequence shown here is derived from an EMBL/GenBank/DDBJ whole genome shotgun (WGS) entry which is preliminary data.</text>
</comment>
<evidence type="ECO:0000313" key="3">
    <source>
        <dbReference type="Proteomes" id="UP000585474"/>
    </source>
</evidence>
<keyword evidence="3" id="KW-1185">Reference proteome</keyword>
<organism evidence="2 3">
    <name type="scientific">Actinidia rufa</name>
    <dbReference type="NCBI Taxonomy" id="165716"/>
    <lineage>
        <taxon>Eukaryota</taxon>
        <taxon>Viridiplantae</taxon>
        <taxon>Streptophyta</taxon>
        <taxon>Embryophyta</taxon>
        <taxon>Tracheophyta</taxon>
        <taxon>Spermatophyta</taxon>
        <taxon>Magnoliopsida</taxon>
        <taxon>eudicotyledons</taxon>
        <taxon>Gunneridae</taxon>
        <taxon>Pentapetalae</taxon>
        <taxon>asterids</taxon>
        <taxon>Ericales</taxon>
        <taxon>Actinidiaceae</taxon>
        <taxon>Actinidia</taxon>
    </lineage>
</organism>